<dbReference type="Proteomes" id="UP000051439">
    <property type="component" value="Unassembled WGS sequence"/>
</dbReference>
<feature type="transmembrane region" description="Helical" evidence="7">
    <location>
        <begin position="12"/>
        <end position="34"/>
    </location>
</feature>
<dbReference type="InterPro" id="IPR000326">
    <property type="entry name" value="PAP2/HPO"/>
</dbReference>
<keyword evidence="3 7" id="KW-0812">Transmembrane</keyword>
<keyword evidence="6 7" id="KW-0472">Membrane</keyword>
<dbReference type="PANTHER" id="PTHR14969:SF62">
    <property type="entry name" value="DECAPRENYLPHOSPHORYL-5-PHOSPHORIBOSE PHOSPHATASE RV3807C-RELATED"/>
    <property type="match status" value="1"/>
</dbReference>
<dbReference type="CDD" id="cd03392">
    <property type="entry name" value="PAP2_like_2"/>
    <property type="match status" value="1"/>
</dbReference>
<evidence type="ECO:0000256" key="5">
    <source>
        <dbReference type="ARBA" id="ARBA00022989"/>
    </source>
</evidence>
<organism evidence="9 10">
    <name type="scientific">Lentilactobacillus kisonensis DSM 19906 = JCM 15041</name>
    <dbReference type="NCBI Taxonomy" id="1423766"/>
    <lineage>
        <taxon>Bacteria</taxon>
        <taxon>Bacillati</taxon>
        <taxon>Bacillota</taxon>
        <taxon>Bacilli</taxon>
        <taxon>Lactobacillales</taxon>
        <taxon>Lactobacillaceae</taxon>
        <taxon>Lentilactobacillus</taxon>
    </lineage>
</organism>
<dbReference type="Pfam" id="PF01569">
    <property type="entry name" value="PAP2"/>
    <property type="match status" value="1"/>
</dbReference>
<dbReference type="Gene3D" id="1.20.144.10">
    <property type="entry name" value="Phosphatidic acid phosphatase type 2/haloperoxidase"/>
    <property type="match status" value="1"/>
</dbReference>
<feature type="transmembrane region" description="Helical" evidence="7">
    <location>
        <begin position="160"/>
        <end position="177"/>
    </location>
</feature>
<keyword evidence="10" id="KW-1185">Reference proteome</keyword>
<comment type="caution">
    <text evidence="9">The sequence shown here is derived from an EMBL/GenBank/DDBJ whole genome shotgun (WGS) entry which is preliminary data.</text>
</comment>
<dbReference type="PATRIC" id="fig|1423766.4.peg.1701"/>
<dbReference type="SUPFAM" id="SSF48317">
    <property type="entry name" value="Acid phosphatase/Vanadium-dependent haloperoxidase"/>
    <property type="match status" value="1"/>
</dbReference>
<feature type="transmembrane region" description="Helical" evidence="7">
    <location>
        <begin position="54"/>
        <end position="81"/>
    </location>
</feature>
<evidence type="ECO:0000259" key="8">
    <source>
        <dbReference type="SMART" id="SM00014"/>
    </source>
</evidence>
<feature type="domain" description="Phosphatidic acid phosphatase type 2/haloperoxidase" evidence="8">
    <location>
        <begin position="86"/>
        <end position="198"/>
    </location>
</feature>
<protein>
    <submittedName>
        <fullName evidence="9">PAP2 family protein</fullName>
    </submittedName>
</protein>
<dbReference type="GO" id="GO:0016787">
    <property type="term" value="F:hydrolase activity"/>
    <property type="evidence" value="ECO:0007669"/>
    <property type="project" value="UniProtKB-KW"/>
</dbReference>
<evidence type="ECO:0000313" key="10">
    <source>
        <dbReference type="Proteomes" id="UP000051439"/>
    </source>
</evidence>
<dbReference type="InterPro" id="IPR036938">
    <property type="entry name" value="PAP2/HPO_sf"/>
</dbReference>
<dbReference type="RefSeq" id="WP_054654496.1">
    <property type="nucleotide sequence ID" value="NZ_AZEB01000003.1"/>
</dbReference>
<accession>A0A0R1P211</accession>
<evidence type="ECO:0000256" key="1">
    <source>
        <dbReference type="ARBA" id="ARBA00004651"/>
    </source>
</evidence>
<feature type="transmembrane region" description="Helical" evidence="7">
    <location>
        <begin position="128"/>
        <end position="148"/>
    </location>
</feature>
<keyword evidence="5 7" id="KW-1133">Transmembrane helix</keyword>
<comment type="subcellular location">
    <subcellularLocation>
        <location evidence="1">Cell membrane</location>
        <topology evidence="1">Multi-pass membrane protein</topology>
    </subcellularLocation>
</comment>
<reference evidence="9 10" key="1">
    <citation type="journal article" date="2015" name="Genome Announc.">
        <title>Expanding the biotechnology potential of lactobacilli through comparative genomics of 213 strains and associated genera.</title>
        <authorList>
            <person name="Sun Z."/>
            <person name="Harris H.M."/>
            <person name="McCann A."/>
            <person name="Guo C."/>
            <person name="Argimon S."/>
            <person name="Zhang W."/>
            <person name="Yang X."/>
            <person name="Jeffery I.B."/>
            <person name="Cooney J.C."/>
            <person name="Kagawa T.F."/>
            <person name="Liu W."/>
            <person name="Song Y."/>
            <person name="Salvetti E."/>
            <person name="Wrobel A."/>
            <person name="Rasinkangas P."/>
            <person name="Parkhill J."/>
            <person name="Rea M.C."/>
            <person name="O'Sullivan O."/>
            <person name="Ritari J."/>
            <person name="Douillard F.P."/>
            <person name="Paul Ross R."/>
            <person name="Yang R."/>
            <person name="Briner A.E."/>
            <person name="Felis G.E."/>
            <person name="de Vos W.M."/>
            <person name="Barrangou R."/>
            <person name="Klaenhammer T.R."/>
            <person name="Caufield P.W."/>
            <person name="Cui Y."/>
            <person name="Zhang H."/>
            <person name="O'Toole P.W."/>
        </authorList>
    </citation>
    <scope>NUCLEOTIDE SEQUENCE [LARGE SCALE GENOMIC DNA]</scope>
    <source>
        <strain evidence="9 10">DSM 19906</strain>
    </source>
</reference>
<evidence type="ECO:0000256" key="3">
    <source>
        <dbReference type="ARBA" id="ARBA00022692"/>
    </source>
</evidence>
<evidence type="ECO:0000256" key="6">
    <source>
        <dbReference type="ARBA" id="ARBA00023136"/>
    </source>
</evidence>
<dbReference type="PANTHER" id="PTHR14969">
    <property type="entry name" value="SPHINGOSINE-1-PHOSPHATE PHOSPHOHYDROLASE"/>
    <property type="match status" value="1"/>
</dbReference>
<evidence type="ECO:0000313" key="9">
    <source>
        <dbReference type="EMBL" id="KRL22891.1"/>
    </source>
</evidence>
<sequence>MNLSSLKHPYLIVGWLSFISLSALALFENIQLFAFDRQILNYFGRFVTTQRTEIFKAVALIASPAITILLSIALSLVLWHLRQVSEALIVLTMTITGNLAGFVTKLLIQRPRPTTTLIPASGYSFPSGHMVSATIFVFVVLVFGIRLIQSVRLQMFTSMLLIFWLGLVALSRVYLQVHYPSDVIGGGLFSVLWCETILTAFRQQQLNLNHLIADKRGVNHEP</sequence>
<gene>
    <name evidence="9" type="ORF">FC98_GL001643</name>
</gene>
<keyword evidence="4" id="KW-0378">Hydrolase</keyword>
<keyword evidence="2" id="KW-1003">Cell membrane</keyword>
<dbReference type="SMART" id="SM00014">
    <property type="entry name" value="acidPPc"/>
    <property type="match status" value="1"/>
</dbReference>
<evidence type="ECO:0000256" key="4">
    <source>
        <dbReference type="ARBA" id="ARBA00022801"/>
    </source>
</evidence>
<dbReference type="GO" id="GO:0005886">
    <property type="term" value="C:plasma membrane"/>
    <property type="evidence" value="ECO:0007669"/>
    <property type="project" value="UniProtKB-SubCell"/>
</dbReference>
<proteinExistence type="predicted"/>
<dbReference type="AlphaFoldDB" id="A0A0R1P211"/>
<evidence type="ECO:0000256" key="2">
    <source>
        <dbReference type="ARBA" id="ARBA00022475"/>
    </source>
</evidence>
<evidence type="ECO:0000256" key="7">
    <source>
        <dbReference type="SAM" id="Phobius"/>
    </source>
</evidence>
<feature type="transmembrane region" description="Helical" evidence="7">
    <location>
        <begin position="88"/>
        <end position="108"/>
    </location>
</feature>
<dbReference type="EMBL" id="AZEB01000003">
    <property type="protein sequence ID" value="KRL22891.1"/>
    <property type="molecule type" value="Genomic_DNA"/>
</dbReference>
<name>A0A0R1P211_9LACO</name>